<evidence type="ECO:0000256" key="4">
    <source>
        <dbReference type="ARBA" id="ARBA00022813"/>
    </source>
</evidence>
<keyword evidence="2" id="KW-0227">DNA damage</keyword>
<dbReference type="OrthoDB" id="9802364at2"/>
<dbReference type="SUPFAM" id="SSF51306">
    <property type="entry name" value="LexA/Signal peptidase"/>
    <property type="match status" value="1"/>
</dbReference>
<dbReference type="GO" id="GO:0003677">
    <property type="term" value="F:DNA binding"/>
    <property type="evidence" value="ECO:0007669"/>
    <property type="project" value="InterPro"/>
</dbReference>
<keyword evidence="3 7" id="KW-0378">Hydrolase</keyword>
<dbReference type="NCBIfam" id="NF007621">
    <property type="entry name" value="PRK10276.1"/>
    <property type="match status" value="1"/>
</dbReference>
<keyword evidence="4 7" id="KW-0068">Autocatalytic cleavage</keyword>
<evidence type="ECO:0000256" key="5">
    <source>
        <dbReference type="ARBA" id="ARBA00023204"/>
    </source>
</evidence>
<evidence type="ECO:0000256" key="3">
    <source>
        <dbReference type="ARBA" id="ARBA00022801"/>
    </source>
</evidence>
<dbReference type="RefSeq" id="WP_115476141.1">
    <property type="nucleotide sequence ID" value="NZ_QRBF01000001.1"/>
</dbReference>
<evidence type="ECO:0000256" key="7">
    <source>
        <dbReference type="RuleBase" id="RU003991"/>
    </source>
</evidence>
<dbReference type="CDD" id="cd06529">
    <property type="entry name" value="S24_LexA-like"/>
    <property type="match status" value="1"/>
</dbReference>
<dbReference type="PANTHER" id="PTHR33516">
    <property type="entry name" value="LEXA REPRESSOR"/>
    <property type="match status" value="1"/>
</dbReference>
<evidence type="ECO:0000256" key="6">
    <source>
        <dbReference type="ARBA" id="ARBA00023236"/>
    </source>
</evidence>
<organism evidence="10 11">
    <name type="scientific">Dyella psychrodurans</name>
    <dbReference type="NCBI Taxonomy" id="1927960"/>
    <lineage>
        <taxon>Bacteria</taxon>
        <taxon>Pseudomonadati</taxon>
        <taxon>Pseudomonadota</taxon>
        <taxon>Gammaproteobacteria</taxon>
        <taxon>Lysobacterales</taxon>
        <taxon>Rhodanobacteraceae</taxon>
        <taxon>Dyella</taxon>
    </lineage>
</organism>
<dbReference type="Pfam" id="PF00717">
    <property type="entry name" value="Peptidase_S24"/>
    <property type="match status" value="1"/>
</dbReference>
<dbReference type="GO" id="GO:0006355">
    <property type="term" value="P:regulation of DNA-templated transcription"/>
    <property type="evidence" value="ECO:0007669"/>
    <property type="project" value="InterPro"/>
</dbReference>
<keyword evidence="11" id="KW-1185">Reference proteome</keyword>
<dbReference type="PANTHER" id="PTHR33516:SF2">
    <property type="entry name" value="LEXA REPRESSOR-RELATED"/>
    <property type="match status" value="1"/>
</dbReference>
<evidence type="ECO:0000313" key="11">
    <source>
        <dbReference type="Proteomes" id="UP000255334"/>
    </source>
</evidence>
<dbReference type="InterPro" id="IPR006197">
    <property type="entry name" value="Peptidase_S24_LexA"/>
</dbReference>
<name>A0A370XC94_9GAMM</name>
<comment type="similarity">
    <text evidence="1 7">Belongs to the peptidase S24 family.</text>
</comment>
<protein>
    <submittedName>
        <fullName evidence="10">UmuDC operon-like protein</fullName>
    </submittedName>
</protein>
<dbReference type="InterPro" id="IPR015927">
    <property type="entry name" value="Peptidase_S24_S26A/B/C"/>
</dbReference>
<dbReference type="Gene3D" id="2.10.109.10">
    <property type="entry name" value="Umud Fragment, subunit A"/>
    <property type="match status" value="1"/>
</dbReference>
<dbReference type="InterPro" id="IPR036286">
    <property type="entry name" value="LexA/Signal_pep-like_sf"/>
</dbReference>
<dbReference type="Proteomes" id="UP000255334">
    <property type="component" value="Unassembled WGS sequence"/>
</dbReference>
<feature type="domain" description="Peptidase S24/S26A/S26B/S26C" evidence="9">
    <location>
        <begin position="70"/>
        <end position="184"/>
    </location>
</feature>
<reference evidence="10 11" key="1">
    <citation type="submission" date="2018-07" db="EMBL/GenBank/DDBJ databases">
        <title>Dyella monticola sp. nov. and Dyella psychrodurans sp. nov. isolated from monsoon evergreen broad-leaved forest soil of Dinghu Mountain, China.</title>
        <authorList>
            <person name="Gao Z."/>
            <person name="Qiu L."/>
        </authorList>
    </citation>
    <scope>NUCLEOTIDE SEQUENCE [LARGE SCALE GENOMIC DNA]</scope>
    <source>
        <strain evidence="10 11">4MSK11</strain>
    </source>
</reference>
<dbReference type="GO" id="GO:0006281">
    <property type="term" value="P:DNA repair"/>
    <property type="evidence" value="ECO:0007669"/>
    <property type="project" value="UniProtKB-KW"/>
</dbReference>
<evidence type="ECO:0000256" key="1">
    <source>
        <dbReference type="ARBA" id="ARBA00007484"/>
    </source>
</evidence>
<keyword evidence="6" id="KW-0742">SOS response</keyword>
<dbReference type="InterPro" id="IPR039418">
    <property type="entry name" value="LexA-like"/>
</dbReference>
<evidence type="ECO:0000313" key="10">
    <source>
        <dbReference type="EMBL" id="RDS85890.1"/>
    </source>
</evidence>
<evidence type="ECO:0000256" key="8">
    <source>
        <dbReference type="SAM" id="MobiDB-lite"/>
    </source>
</evidence>
<sequence>MTPPLGGSRAGSGRKRGSGVFGEPTQPVRVPLSQVDTVVAYLDSQRSPTHAVDPVPLRATTALPLVAFTSRVPAGFPSPAQDYLEDAIDLNAEMVVRGHEASTYVLRVVGFSMVGAGIFDGDRVVVDRALTAQHGDVVVAILNGDLTIKTLGTIDGALALIPENPHFQPIVPKEGDVMEIWGVVTHALRSFRKRR</sequence>
<comment type="caution">
    <text evidence="10">The sequence shown here is derived from an EMBL/GenBank/DDBJ whole genome shotgun (WGS) entry which is preliminary data.</text>
</comment>
<dbReference type="AlphaFoldDB" id="A0A370XC94"/>
<proteinExistence type="inferred from homology"/>
<dbReference type="InterPro" id="IPR050077">
    <property type="entry name" value="LexA_repressor"/>
</dbReference>
<evidence type="ECO:0000256" key="2">
    <source>
        <dbReference type="ARBA" id="ARBA00022763"/>
    </source>
</evidence>
<dbReference type="EMBL" id="QRBF01000001">
    <property type="protein sequence ID" value="RDS85890.1"/>
    <property type="molecule type" value="Genomic_DNA"/>
</dbReference>
<accession>A0A370XC94</accession>
<dbReference type="GO" id="GO:0009432">
    <property type="term" value="P:SOS response"/>
    <property type="evidence" value="ECO:0007669"/>
    <property type="project" value="UniProtKB-KW"/>
</dbReference>
<gene>
    <name evidence="10" type="ORF">DWU99_01030</name>
</gene>
<feature type="region of interest" description="Disordered" evidence="8">
    <location>
        <begin position="1"/>
        <end position="27"/>
    </location>
</feature>
<dbReference type="PRINTS" id="PR00726">
    <property type="entry name" value="LEXASERPTASE"/>
</dbReference>
<evidence type="ECO:0000259" key="9">
    <source>
        <dbReference type="Pfam" id="PF00717"/>
    </source>
</evidence>
<keyword evidence="5" id="KW-0234">DNA repair</keyword>
<dbReference type="GO" id="GO:0016787">
    <property type="term" value="F:hydrolase activity"/>
    <property type="evidence" value="ECO:0007669"/>
    <property type="project" value="UniProtKB-KW"/>
</dbReference>